<reference evidence="6 7" key="2">
    <citation type="journal article" date="2012" name="PLoS Pathog.">
        <title>Diverse lifestyles and strategies of plant pathogenesis encoded in the genomes of eighteen Dothideomycetes fungi.</title>
        <authorList>
            <person name="Ohm R.A."/>
            <person name="Feau N."/>
            <person name="Henrissat B."/>
            <person name="Schoch C.L."/>
            <person name="Horwitz B.A."/>
            <person name="Barry K.W."/>
            <person name="Condon B.J."/>
            <person name="Copeland A.C."/>
            <person name="Dhillon B."/>
            <person name="Glaser F."/>
            <person name="Hesse C.N."/>
            <person name="Kosti I."/>
            <person name="LaButti K."/>
            <person name="Lindquist E.A."/>
            <person name="Lucas S."/>
            <person name="Salamov A.A."/>
            <person name="Bradshaw R.E."/>
            <person name="Ciuffetti L."/>
            <person name="Hamelin R.C."/>
            <person name="Kema G.H.J."/>
            <person name="Lawrence C."/>
            <person name="Scott J.A."/>
            <person name="Spatafora J.W."/>
            <person name="Turgeon B.G."/>
            <person name="de Wit P.J.G.M."/>
            <person name="Zhong S."/>
            <person name="Goodwin S.B."/>
            <person name="Grigoriev I.V."/>
        </authorList>
    </citation>
    <scope>NUCLEOTIDE SEQUENCE [LARGE SCALE GENOMIC DNA]</scope>
    <source>
        <strain evidence="7">NZE10 / CBS 128990</strain>
    </source>
</reference>
<dbReference type="CDD" id="cd01100">
    <property type="entry name" value="APPLE_Factor_XI_like"/>
    <property type="match status" value="1"/>
</dbReference>
<keyword evidence="1" id="KW-0677">Repeat</keyword>
<gene>
    <name evidence="6" type="ORF">DOTSEDRAFT_80702</name>
</gene>
<protein>
    <recommendedName>
        <fullName evidence="5">Apple domain-containing protein</fullName>
    </recommendedName>
</protein>
<dbReference type="GO" id="GO:0006508">
    <property type="term" value="P:proteolysis"/>
    <property type="evidence" value="ECO:0007669"/>
    <property type="project" value="InterPro"/>
</dbReference>
<accession>M2WMG3</accession>
<evidence type="ECO:0000256" key="2">
    <source>
        <dbReference type="ARBA" id="ARBA00023157"/>
    </source>
</evidence>
<evidence type="ECO:0000256" key="4">
    <source>
        <dbReference type="SAM" id="SignalP"/>
    </source>
</evidence>
<dbReference type="InterPro" id="IPR000177">
    <property type="entry name" value="Apple"/>
</dbReference>
<dbReference type="Gene3D" id="3.50.4.10">
    <property type="entry name" value="Hepatocyte Growth Factor"/>
    <property type="match status" value="3"/>
</dbReference>
<sequence length="563" mass="56464">MTLQSPAQFHSHLHLVLSRSVNMKGLSLLLLVAAVTDAAPTLDGKLAARQLRQCTSIEAVSCCNAFNPLGCVFCSCSSGSALQSSSTTPAQLPTSTTVIISTPITTSVQRPTTTTVTVPLVTTTSTQLTTSSAGTTASTSSSTATASPGSCQAVAPSYNYKIVEGGATYTVNCGMDIPGGDLVTQSSSTFNGCFPLCDSTPGCVGFSYLPGFCYLKQSQSGFLVSSNADVAQRSSQVPGLTTTSSSVGPAPTGACSSIGSGATVDGYTTSCGTDYPGGDLANATSQSYAGCATQCDTIPGCIGFSYVGGTGSGVCYFKSSKQNAVSNSGVDSGFRSSPVIPGNPVTSTIATSTYAAPTTVATGACPFVLANPALHPGYTVSCGTDRPGGDLSNAPSASFNDCFAQCDALAGCVGFAYNGGSGSGVCFFKSSLVPAVQNSGVEFASKNTATTSSSSTSTTSTTSKASTTTSAAPSTSTAATFQLSLYSDTLCLVSNGQLSIQSAQIGQCLSSPLTHSFRYTSTGGSSCRLVAYNAPLCAGTSVTLSPGGATQCLTPYSSFMYVC</sequence>
<reference evidence="7" key="1">
    <citation type="journal article" date="2012" name="PLoS Genet.">
        <title>The genomes of the fungal plant pathogens Cladosporium fulvum and Dothistroma septosporum reveal adaptation to different hosts and lifestyles but also signatures of common ancestry.</title>
        <authorList>
            <person name="de Wit P.J.G.M."/>
            <person name="van der Burgt A."/>
            <person name="Oekmen B."/>
            <person name="Stergiopoulos I."/>
            <person name="Abd-Elsalam K.A."/>
            <person name="Aerts A.L."/>
            <person name="Bahkali A.H."/>
            <person name="Beenen H.G."/>
            <person name="Chettri P."/>
            <person name="Cox M.P."/>
            <person name="Datema E."/>
            <person name="de Vries R.P."/>
            <person name="Dhillon B."/>
            <person name="Ganley A.R."/>
            <person name="Griffiths S.A."/>
            <person name="Guo Y."/>
            <person name="Hamelin R.C."/>
            <person name="Henrissat B."/>
            <person name="Kabir M.S."/>
            <person name="Jashni M.K."/>
            <person name="Kema G."/>
            <person name="Klaubauf S."/>
            <person name="Lapidus A."/>
            <person name="Levasseur A."/>
            <person name="Lindquist E."/>
            <person name="Mehrabi R."/>
            <person name="Ohm R.A."/>
            <person name="Owen T.J."/>
            <person name="Salamov A."/>
            <person name="Schwelm A."/>
            <person name="Schijlen E."/>
            <person name="Sun H."/>
            <person name="van den Burg H.A."/>
            <person name="van Ham R.C.H.J."/>
            <person name="Zhang S."/>
            <person name="Goodwin S.B."/>
            <person name="Grigoriev I.V."/>
            <person name="Collemare J."/>
            <person name="Bradshaw R.E."/>
        </authorList>
    </citation>
    <scope>NUCLEOTIDE SEQUENCE [LARGE SCALE GENOMIC DNA]</scope>
    <source>
        <strain evidence="7">NZE10 / CBS 128990</strain>
    </source>
</reference>
<keyword evidence="7" id="KW-1185">Reference proteome</keyword>
<evidence type="ECO:0000256" key="3">
    <source>
        <dbReference type="SAM" id="MobiDB-lite"/>
    </source>
</evidence>
<feature type="region of interest" description="Disordered" evidence="3">
    <location>
        <begin position="447"/>
        <end position="471"/>
    </location>
</feature>
<dbReference type="STRING" id="675120.M2WMG3"/>
<dbReference type="SMART" id="SM00223">
    <property type="entry name" value="APPLE"/>
    <property type="match status" value="1"/>
</dbReference>
<dbReference type="GO" id="GO:0005576">
    <property type="term" value="C:extracellular region"/>
    <property type="evidence" value="ECO:0007669"/>
    <property type="project" value="InterPro"/>
</dbReference>
<dbReference type="OMA" id="CCINIAP"/>
<dbReference type="Proteomes" id="UP000016933">
    <property type="component" value="Unassembled WGS sequence"/>
</dbReference>
<dbReference type="OrthoDB" id="160645at2759"/>
<evidence type="ECO:0000256" key="1">
    <source>
        <dbReference type="ARBA" id="ARBA00022737"/>
    </source>
</evidence>
<dbReference type="InterPro" id="IPR003609">
    <property type="entry name" value="Pan_app"/>
</dbReference>
<organism evidence="6 7">
    <name type="scientific">Dothistroma septosporum (strain NZE10 / CBS 128990)</name>
    <name type="common">Red band needle blight fungus</name>
    <name type="synonym">Mycosphaerella pini</name>
    <dbReference type="NCBI Taxonomy" id="675120"/>
    <lineage>
        <taxon>Eukaryota</taxon>
        <taxon>Fungi</taxon>
        <taxon>Dikarya</taxon>
        <taxon>Ascomycota</taxon>
        <taxon>Pezizomycotina</taxon>
        <taxon>Dothideomycetes</taxon>
        <taxon>Dothideomycetidae</taxon>
        <taxon>Mycosphaerellales</taxon>
        <taxon>Mycosphaerellaceae</taxon>
        <taxon>Dothistroma</taxon>
    </lineage>
</organism>
<dbReference type="HOGENOM" id="CLU_483985_0_0_1"/>
<feature type="chain" id="PRO_5004028090" description="Apple domain-containing protein" evidence="4">
    <location>
        <begin position="39"/>
        <end position="563"/>
    </location>
</feature>
<keyword evidence="4" id="KW-0732">Signal</keyword>
<dbReference type="EMBL" id="KB446540">
    <property type="protein sequence ID" value="EME43228.1"/>
    <property type="molecule type" value="Genomic_DNA"/>
</dbReference>
<feature type="signal peptide" evidence="4">
    <location>
        <begin position="1"/>
        <end position="38"/>
    </location>
</feature>
<evidence type="ECO:0000313" key="7">
    <source>
        <dbReference type="Proteomes" id="UP000016933"/>
    </source>
</evidence>
<feature type="domain" description="Apple" evidence="5">
    <location>
        <begin position="271"/>
        <end position="337"/>
    </location>
</feature>
<dbReference type="Pfam" id="PF14295">
    <property type="entry name" value="PAN_4"/>
    <property type="match status" value="3"/>
</dbReference>
<dbReference type="AlphaFoldDB" id="M2WMG3"/>
<proteinExistence type="predicted"/>
<dbReference type="eggNOG" id="ENOG502QQEF">
    <property type="taxonomic scope" value="Eukaryota"/>
</dbReference>
<evidence type="ECO:0000259" key="5">
    <source>
        <dbReference type="SMART" id="SM00223"/>
    </source>
</evidence>
<name>M2WMG3_DOTSN</name>
<keyword evidence="2" id="KW-1015">Disulfide bond</keyword>
<evidence type="ECO:0000313" key="6">
    <source>
        <dbReference type="EMBL" id="EME43228.1"/>
    </source>
</evidence>